<proteinExistence type="predicted"/>
<name>A0ABM6JTQ8_SPOUR</name>
<reference evidence="1 2" key="1">
    <citation type="submission" date="2016-04" db="EMBL/GenBank/DDBJ databases">
        <title>Comparative Genomics and Epigenetics of Sporosarcina ureae.</title>
        <authorList>
            <person name="Oliver A.S."/>
            <person name="Cooper K.K."/>
        </authorList>
    </citation>
    <scope>NUCLEOTIDE SEQUENCE [LARGE SCALE GENOMIC DNA]</scope>
    <source>
        <strain evidence="1 2">S204</strain>
    </source>
</reference>
<evidence type="ECO:0000313" key="1">
    <source>
        <dbReference type="EMBL" id="ARF13369.1"/>
    </source>
</evidence>
<organism evidence="1 2">
    <name type="scientific">Sporosarcina ureae</name>
    <dbReference type="NCBI Taxonomy" id="1571"/>
    <lineage>
        <taxon>Bacteria</taxon>
        <taxon>Bacillati</taxon>
        <taxon>Bacillota</taxon>
        <taxon>Bacilli</taxon>
        <taxon>Bacillales</taxon>
        <taxon>Caryophanaceae</taxon>
        <taxon>Sporosarcina</taxon>
    </lineage>
</organism>
<evidence type="ECO:0000313" key="2">
    <source>
        <dbReference type="Proteomes" id="UP000192486"/>
    </source>
</evidence>
<dbReference type="InterPro" id="IPR004027">
    <property type="entry name" value="SEC_C_motif"/>
</dbReference>
<sequence length="324" mass="36850">MVGRNDPCPCGSGKKYKKCCERKEAVTVEDLLTDEMEHLLQTFYDIHPQRSDIPAFVEFANTWKSSLNSYLPQEMIETIALDEFFFHQRRDIWDDYVAKQKKKHIRPSILELLDRWSEPRVFVGEVTAVGDTYLTATSILGDETINLWKESDKPVPVGVHFYCFILSDGTSEGNYLAVSSLIFFPIDHSEAIKQFAKTLADTENPSLKDSIMKFWIALGESGYTGDEFTEFEAGVIESASEFLKQHDRESNALLEVLEDFLVDEQPKARKKLAIAAGAIRYGQDNNYYESLDMTLKEIAEAFDVSTSSMSKYAKDLAEYASDKN</sequence>
<dbReference type="SUPFAM" id="SSF103642">
    <property type="entry name" value="Sec-C motif"/>
    <property type="match status" value="1"/>
</dbReference>
<gene>
    <name evidence="1" type="ORF">SporoS204_03730</name>
</gene>
<dbReference type="Pfam" id="PF02810">
    <property type="entry name" value="SEC-C"/>
    <property type="match status" value="1"/>
</dbReference>
<dbReference type="Gene3D" id="3.10.450.50">
    <property type="match status" value="1"/>
</dbReference>
<dbReference type="EMBL" id="CP015108">
    <property type="protein sequence ID" value="ARF13369.1"/>
    <property type="molecule type" value="Genomic_DNA"/>
</dbReference>
<dbReference type="RefSeq" id="WP_029052768.1">
    <property type="nucleotide sequence ID" value="NZ_CP015108.1"/>
</dbReference>
<protein>
    <submittedName>
        <fullName evidence="1">Metal-binding protein</fullName>
    </submittedName>
</protein>
<accession>A0ABM6JTQ8</accession>
<dbReference type="Proteomes" id="UP000192486">
    <property type="component" value="Chromosome"/>
</dbReference>
<keyword evidence="2" id="KW-1185">Reference proteome</keyword>